<protein>
    <submittedName>
        <fullName evidence="3">DM13 domain-containing protein</fullName>
    </submittedName>
</protein>
<gene>
    <name evidence="3" type="ORF">CWS31_012745</name>
</gene>
<feature type="domain" description="DM13" evidence="2">
    <location>
        <begin position="218"/>
        <end position="322"/>
    </location>
</feature>
<dbReference type="PANTHER" id="PTHR47281:SF1">
    <property type="entry name" value="OS09G0557700 PROTEIN"/>
    <property type="match status" value="1"/>
</dbReference>
<reference evidence="3 4" key="1">
    <citation type="submission" date="2019-08" db="EMBL/GenBank/DDBJ databases">
        <title>Microbe sample from Colwellia echini.</title>
        <authorList>
            <person name="Christiansen L."/>
            <person name="Pathiraja D."/>
            <person name="Schultz-Johansen M."/>
            <person name="Choi I.-G."/>
            <person name="Stougaard P."/>
        </authorList>
    </citation>
    <scope>NUCLEOTIDE SEQUENCE [LARGE SCALE GENOMIC DNA]</scope>
    <source>
        <strain evidence="3 4">A3</strain>
    </source>
</reference>
<keyword evidence="4" id="KW-1185">Reference proteome</keyword>
<sequence length="323" mass="34935">MKLETQMSYKLLLSSTLILLLTACGSGDNNTLSPGASTDNSPDDITPSSPEETVYTGVFLDSAVQGLHYTTATQSGTTNEQGEFDFQTDETITFSIGGITLPPTPAKLYLTPLSLYQTDDINQLEVVNLIRLLQTLDLDGDASNGIEITEQAHQLATNLNIDFSGDDFDQQVADFINQAGSAHQTLLANDEAIAHFQLTLNDINNKELNSCTSTHEKIGYSGFFNTISHNVSGKATIIDDCTIEISQFSYDGGGPLVYFYGATDHEYAGDNAFRLGNLLTGTIFNDATISITLPQGKSLDDLTGLSVWCVDFNANFGQMEFTP</sequence>
<evidence type="ECO:0000313" key="3">
    <source>
        <dbReference type="EMBL" id="TYK64989.1"/>
    </source>
</evidence>
<evidence type="ECO:0000256" key="1">
    <source>
        <dbReference type="SAM" id="SignalP"/>
    </source>
</evidence>
<comment type="caution">
    <text evidence="3">The sequence shown here is derived from an EMBL/GenBank/DDBJ whole genome shotgun (WGS) entry which is preliminary data.</text>
</comment>
<dbReference type="Proteomes" id="UP000815846">
    <property type="component" value="Unassembled WGS sequence"/>
</dbReference>
<keyword evidence="1" id="KW-0732">Signal</keyword>
<evidence type="ECO:0000259" key="2">
    <source>
        <dbReference type="PROSITE" id="PS51549"/>
    </source>
</evidence>
<feature type="chain" id="PRO_5046485912" evidence="1">
    <location>
        <begin position="27"/>
        <end position="323"/>
    </location>
</feature>
<accession>A0ABY3MV48</accession>
<dbReference type="EMBL" id="PJAI02000015">
    <property type="protein sequence ID" value="TYK64989.1"/>
    <property type="molecule type" value="Genomic_DNA"/>
</dbReference>
<name>A0ABY3MV48_9GAMM</name>
<dbReference type="PROSITE" id="PS51257">
    <property type="entry name" value="PROKAR_LIPOPROTEIN"/>
    <property type="match status" value="1"/>
</dbReference>
<proteinExistence type="predicted"/>
<dbReference type="SMART" id="SM00686">
    <property type="entry name" value="DM13"/>
    <property type="match status" value="1"/>
</dbReference>
<organism evidence="3 4">
    <name type="scientific">Colwellia echini</name>
    <dbReference type="NCBI Taxonomy" id="1982103"/>
    <lineage>
        <taxon>Bacteria</taxon>
        <taxon>Pseudomonadati</taxon>
        <taxon>Pseudomonadota</taxon>
        <taxon>Gammaproteobacteria</taxon>
        <taxon>Alteromonadales</taxon>
        <taxon>Colwelliaceae</taxon>
        <taxon>Colwellia</taxon>
    </lineage>
</organism>
<dbReference type="InterPro" id="IPR019545">
    <property type="entry name" value="DM13_domain"/>
</dbReference>
<dbReference type="PANTHER" id="PTHR47281">
    <property type="entry name" value="OS09G0557700 PROTEIN"/>
    <property type="match status" value="1"/>
</dbReference>
<dbReference type="PROSITE" id="PS51549">
    <property type="entry name" value="DM13"/>
    <property type="match status" value="1"/>
</dbReference>
<dbReference type="Pfam" id="PF10517">
    <property type="entry name" value="DM13"/>
    <property type="match status" value="1"/>
</dbReference>
<feature type="signal peptide" evidence="1">
    <location>
        <begin position="1"/>
        <end position="26"/>
    </location>
</feature>
<evidence type="ECO:0000313" key="4">
    <source>
        <dbReference type="Proteomes" id="UP000815846"/>
    </source>
</evidence>
<dbReference type="InterPro" id="IPR045879">
    <property type="entry name" value="B561A"/>
</dbReference>